<proteinExistence type="predicted"/>
<name>A0A073IL32_9RHOB</name>
<gene>
    <name evidence="1" type="ORF">DSW25_05825</name>
</gene>
<sequence>MLLRWGTQGGWLWRALAAEGGCLGEGCHHGREKGWWQRFDVEG</sequence>
<comment type="caution">
    <text evidence="1">The sequence shown here is derived from an EMBL/GenBank/DDBJ whole genome shotgun (WGS) entry which is preliminary data.</text>
</comment>
<dbReference type="STRING" id="1300350.Z948_866"/>
<dbReference type="EMBL" id="JAMC01000002">
    <property type="protein sequence ID" value="KEJ90300.1"/>
    <property type="molecule type" value="Genomic_DNA"/>
</dbReference>
<keyword evidence="2" id="KW-1185">Reference proteome</keyword>
<evidence type="ECO:0000313" key="2">
    <source>
        <dbReference type="Proteomes" id="UP000027734"/>
    </source>
</evidence>
<evidence type="ECO:0000313" key="1">
    <source>
        <dbReference type="EMBL" id="KEJ90300.1"/>
    </source>
</evidence>
<protein>
    <submittedName>
        <fullName evidence="1">Uncharacterized protein</fullName>
    </submittedName>
</protein>
<reference evidence="1 2" key="1">
    <citation type="submission" date="2014-01" db="EMBL/GenBank/DDBJ databases">
        <title>Sulfitobacter donghicola JCM 14565 Genome Sequencing.</title>
        <authorList>
            <person name="Lai Q."/>
            <person name="Hong Z."/>
        </authorList>
    </citation>
    <scope>NUCLEOTIDE SEQUENCE [LARGE SCALE GENOMIC DNA]</scope>
    <source>
        <strain evidence="1 2">JCM 14565</strain>
    </source>
</reference>
<dbReference type="AlphaFoldDB" id="A0A073IL32"/>
<organism evidence="1 2">
    <name type="scientific">Sulfitobacter donghicola DSW-25 = KCTC 12864 = JCM 14565</name>
    <dbReference type="NCBI Taxonomy" id="1300350"/>
    <lineage>
        <taxon>Bacteria</taxon>
        <taxon>Pseudomonadati</taxon>
        <taxon>Pseudomonadota</taxon>
        <taxon>Alphaproteobacteria</taxon>
        <taxon>Rhodobacterales</taxon>
        <taxon>Roseobacteraceae</taxon>
        <taxon>Sulfitobacter</taxon>
    </lineage>
</organism>
<accession>A0A073IL32</accession>
<dbReference type="Proteomes" id="UP000027734">
    <property type="component" value="Unassembled WGS sequence"/>
</dbReference>